<proteinExistence type="predicted"/>
<feature type="transmembrane region" description="Helical" evidence="1">
    <location>
        <begin position="209"/>
        <end position="238"/>
    </location>
</feature>
<protein>
    <submittedName>
        <fullName evidence="2">Membrane protein</fullName>
    </submittedName>
</protein>
<dbReference type="RefSeq" id="WP_037905182.1">
    <property type="nucleotide sequence ID" value="NZ_JEMU01000002.1"/>
</dbReference>
<feature type="transmembrane region" description="Helical" evidence="1">
    <location>
        <begin position="62"/>
        <end position="83"/>
    </location>
</feature>
<reference evidence="2 3" key="1">
    <citation type="journal article" date="2014" name="Genome Announc.">
        <title>Draft Genome Sequences of Two Isolates of the Roseobacter Group, Sulfitobacter sp. Strains 3SOLIMAR09 and 1FIGIMAR09, from Harbors of Mallorca Island (Mediterranean Sea).</title>
        <authorList>
            <person name="Mas-Llado M."/>
            <person name="Pina-Villalonga J.M."/>
            <person name="Brunet-Galmes I."/>
            <person name="Nogales B."/>
            <person name="Bosch R."/>
        </authorList>
    </citation>
    <scope>NUCLEOTIDE SEQUENCE [LARGE SCALE GENOMIC DNA]</scope>
    <source>
        <strain evidence="2 3">1FIGIMAR09</strain>
    </source>
</reference>
<feature type="transmembrane region" description="Helical" evidence="1">
    <location>
        <begin position="38"/>
        <end position="56"/>
    </location>
</feature>
<accession>A0A061SS11</accession>
<dbReference type="InterPro" id="IPR018692">
    <property type="entry name" value="DUF2189"/>
</dbReference>
<keyword evidence="3" id="KW-1185">Reference proteome</keyword>
<sequence length="257" mass="28272">MDTRPEGAPSLRRPTVADFRSSLGLGLRDFLANPVTDLFFASFFVIVGLIMGWITYATGQTFWLILAVLGFPLVGALAALGFYETSRLRAAGEPIHFADVLRVVWTSKSGQLPWLATIIVVIFLFWFFLGHMIFALFLGLSPMTNVSTSLEVFLRPDGLMMLGFGTVIGAIFATVVFSLSVLGMPMLLDRDVDFMTAMLRSMSAVRDSFALYILWGIFIGVVTLAAMIPLFLGLFIAMPVLGHATWHLYRRVTGQGA</sequence>
<evidence type="ECO:0000256" key="1">
    <source>
        <dbReference type="SAM" id="Phobius"/>
    </source>
</evidence>
<dbReference type="STRING" id="83219.PM02_03430"/>
<feature type="transmembrane region" description="Helical" evidence="1">
    <location>
        <begin position="160"/>
        <end position="188"/>
    </location>
</feature>
<keyword evidence="1" id="KW-1133">Transmembrane helix</keyword>
<gene>
    <name evidence="2" type="ORF">PM02_03430</name>
</gene>
<feature type="transmembrane region" description="Helical" evidence="1">
    <location>
        <begin position="112"/>
        <end position="140"/>
    </location>
</feature>
<keyword evidence="1" id="KW-0812">Transmembrane</keyword>
<dbReference type="Proteomes" id="UP000027337">
    <property type="component" value="Unassembled WGS sequence"/>
</dbReference>
<dbReference type="eggNOG" id="COG5473">
    <property type="taxonomic scope" value="Bacteria"/>
</dbReference>
<name>A0A061SS11_9RHOB</name>
<organism evidence="2 3">
    <name type="scientific">Sulfitobacter mediterraneus</name>
    <dbReference type="NCBI Taxonomy" id="83219"/>
    <lineage>
        <taxon>Bacteria</taxon>
        <taxon>Pseudomonadati</taxon>
        <taxon>Pseudomonadota</taxon>
        <taxon>Alphaproteobacteria</taxon>
        <taxon>Rhodobacterales</taxon>
        <taxon>Roseobacteraceae</taxon>
        <taxon>Sulfitobacter</taxon>
    </lineage>
</organism>
<evidence type="ECO:0000313" key="3">
    <source>
        <dbReference type="Proteomes" id="UP000027337"/>
    </source>
</evidence>
<comment type="caution">
    <text evidence="2">The sequence shown here is derived from an EMBL/GenBank/DDBJ whole genome shotgun (WGS) entry which is preliminary data.</text>
</comment>
<dbReference type="AlphaFoldDB" id="A0A061SS11"/>
<keyword evidence="1" id="KW-0472">Membrane</keyword>
<dbReference type="EMBL" id="JEMU01000002">
    <property type="protein sequence ID" value="KAJ04506.1"/>
    <property type="molecule type" value="Genomic_DNA"/>
</dbReference>
<dbReference type="Pfam" id="PF09955">
    <property type="entry name" value="DUF2189"/>
    <property type="match status" value="1"/>
</dbReference>
<evidence type="ECO:0000313" key="2">
    <source>
        <dbReference type="EMBL" id="KAJ04506.1"/>
    </source>
</evidence>